<evidence type="ECO:0000259" key="7">
    <source>
        <dbReference type="Pfam" id="PF02656"/>
    </source>
</evidence>
<evidence type="ECO:0000256" key="4">
    <source>
        <dbReference type="ARBA" id="ARBA00022989"/>
    </source>
</evidence>
<dbReference type="Proteomes" id="UP000217895">
    <property type="component" value="Chromosome"/>
</dbReference>
<feature type="transmembrane region" description="Helical" evidence="6">
    <location>
        <begin position="103"/>
        <end position="123"/>
    </location>
</feature>
<dbReference type="InterPro" id="IPR052053">
    <property type="entry name" value="IM_YidH-like"/>
</dbReference>
<evidence type="ECO:0000313" key="8">
    <source>
        <dbReference type="EMBL" id="BAY54622.1"/>
    </source>
</evidence>
<evidence type="ECO:0000256" key="5">
    <source>
        <dbReference type="ARBA" id="ARBA00023136"/>
    </source>
</evidence>
<accession>A0A1Z4JCY5</accession>
<dbReference type="InterPro" id="IPR003807">
    <property type="entry name" value="DUF202"/>
</dbReference>
<keyword evidence="2" id="KW-1003">Cell membrane</keyword>
<keyword evidence="3 6" id="KW-0812">Transmembrane</keyword>
<dbReference type="PANTHER" id="PTHR34187:SF2">
    <property type="entry name" value="DUF202 DOMAIN-CONTAINING PROTEIN"/>
    <property type="match status" value="1"/>
</dbReference>
<dbReference type="EMBL" id="AP018203">
    <property type="protein sequence ID" value="BAY54622.1"/>
    <property type="molecule type" value="Genomic_DNA"/>
</dbReference>
<evidence type="ECO:0000256" key="3">
    <source>
        <dbReference type="ARBA" id="ARBA00022692"/>
    </source>
</evidence>
<name>A0A1Z4JCY5_LEPBY</name>
<evidence type="ECO:0000256" key="2">
    <source>
        <dbReference type="ARBA" id="ARBA00022475"/>
    </source>
</evidence>
<evidence type="ECO:0000313" key="9">
    <source>
        <dbReference type="Proteomes" id="UP000217895"/>
    </source>
</evidence>
<dbReference type="GO" id="GO:0005886">
    <property type="term" value="C:plasma membrane"/>
    <property type="evidence" value="ECO:0007669"/>
    <property type="project" value="UniProtKB-SubCell"/>
</dbReference>
<proteinExistence type="predicted"/>
<feature type="domain" description="DUF202" evidence="7">
    <location>
        <begin position="10"/>
        <end position="88"/>
    </location>
</feature>
<keyword evidence="9" id="KW-1185">Reference proteome</keyword>
<protein>
    <recommendedName>
        <fullName evidence="7">DUF202 domain-containing protein</fullName>
    </recommendedName>
</protein>
<reference evidence="8 9" key="1">
    <citation type="submission" date="2017-06" db="EMBL/GenBank/DDBJ databases">
        <title>Genome sequencing of cyanobaciteial culture collection at National Institute for Environmental Studies (NIES).</title>
        <authorList>
            <person name="Hirose Y."/>
            <person name="Shimura Y."/>
            <person name="Fujisawa T."/>
            <person name="Nakamura Y."/>
            <person name="Kawachi M."/>
        </authorList>
    </citation>
    <scope>NUCLEOTIDE SEQUENCE [LARGE SCALE GENOMIC DNA]</scope>
    <source>
        <strain evidence="8 9">NIES-2135</strain>
    </source>
</reference>
<feature type="transmembrane region" description="Helical" evidence="6">
    <location>
        <begin position="21"/>
        <end position="46"/>
    </location>
</feature>
<feature type="transmembrane region" description="Helical" evidence="6">
    <location>
        <begin position="66"/>
        <end position="83"/>
    </location>
</feature>
<keyword evidence="4 6" id="KW-1133">Transmembrane helix</keyword>
<dbReference type="PANTHER" id="PTHR34187">
    <property type="entry name" value="FGR18P"/>
    <property type="match status" value="1"/>
</dbReference>
<evidence type="ECO:0000256" key="6">
    <source>
        <dbReference type="SAM" id="Phobius"/>
    </source>
</evidence>
<gene>
    <name evidence="8" type="ORF">NIES2135_14400</name>
</gene>
<keyword evidence="5 6" id="KW-0472">Membrane</keyword>
<dbReference type="Pfam" id="PF02656">
    <property type="entry name" value="DUF202"/>
    <property type="match status" value="1"/>
</dbReference>
<sequence length="147" mass="17030">MKEPKIDRQREHQANERTFLAWLRTSIALIGFGFALARFGLFLTQLNLSLTQQNTPPHPLFNSQNLGLSLVVLGIVTIALAAWRYNQVFWQIERGDYRPDRSLVWIMTGAVILLGGLSIPLIMWRDRELPQKPIPQKLLQPRMTRRQ</sequence>
<comment type="subcellular location">
    <subcellularLocation>
        <location evidence="1">Cell membrane</location>
        <topology evidence="1">Multi-pass membrane protein</topology>
    </subcellularLocation>
</comment>
<evidence type="ECO:0000256" key="1">
    <source>
        <dbReference type="ARBA" id="ARBA00004651"/>
    </source>
</evidence>
<organism evidence="8 9">
    <name type="scientific">Leptolyngbya boryana NIES-2135</name>
    <dbReference type="NCBI Taxonomy" id="1973484"/>
    <lineage>
        <taxon>Bacteria</taxon>
        <taxon>Bacillati</taxon>
        <taxon>Cyanobacteriota</taxon>
        <taxon>Cyanophyceae</taxon>
        <taxon>Leptolyngbyales</taxon>
        <taxon>Leptolyngbyaceae</taxon>
        <taxon>Leptolyngbya group</taxon>
        <taxon>Leptolyngbya</taxon>
    </lineage>
</organism>
<dbReference type="AlphaFoldDB" id="A0A1Z4JCY5"/>